<evidence type="ECO:0000256" key="5">
    <source>
        <dbReference type="PROSITE-ProRule" id="PRU00125"/>
    </source>
</evidence>
<accession>A0A5E4M7T5</accession>
<sequence length="284" mass="30632">MTAARIYRAETGDPAANVTTTSRDKMTMDVKASQVAASTATKSSGNVGASASTGGQECAGCGKHITDRFLLKALDLFWHEDCLMCGCCGCRLGEVGSTLYTKANMILCKKDYFRMFGNKGMCAACFKDIPAFEMVMRARSNVYHLECFACQQCNHRFCVGDRFYLCENKILCEYDFEERMVFANMAYNPATLAQLKRHATHIPPAVGGGNGGGGGGNGRPDLPMATGSNGAGDRRNITPTESHHHGHHHHGHHHGVPTSNGHQFGGSGATTNGDQSQLQLYDVK</sequence>
<proteinExistence type="predicted"/>
<dbReference type="OrthoDB" id="6352355at2759"/>
<evidence type="ECO:0000256" key="6">
    <source>
        <dbReference type="SAM" id="MobiDB-lite"/>
    </source>
</evidence>
<dbReference type="Gene3D" id="2.10.110.10">
    <property type="entry name" value="Cysteine Rich Protein"/>
    <property type="match status" value="2"/>
</dbReference>
<evidence type="ECO:0000313" key="9">
    <source>
        <dbReference type="Proteomes" id="UP000325440"/>
    </source>
</evidence>
<dbReference type="CDD" id="cd09388">
    <property type="entry name" value="LIM1_LMO1_LMO3"/>
    <property type="match status" value="1"/>
</dbReference>
<organism evidence="8 9">
    <name type="scientific">Cinara cedri</name>
    <dbReference type="NCBI Taxonomy" id="506608"/>
    <lineage>
        <taxon>Eukaryota</taxon>
        <taxon>Metazoa</taxon>
        <taxon>Ecdysozoa</taxon>
        <taxon>Arthropoda</taxon>
        <taxon>Hexapoda</taxon>
        <taxon>Insecta</taxon>
        <taxon>Pterygota</taxon>
        <taxon>Neoptera</taxon>
        <taxon>Paraneoptera</taxon>
        <taxon>Hemiptera</taxon>
        <taxon>Sternorrhyncha</taxon>
        <taxon>Aphidomorpha</taxon>
        <taxon>Aphidoidea</taxon>
        <taxon>Aphididae</taxon>
        <taxon>Lachninae</taxon>
        <taxon>Cinara</taxon>
    </lineage>
</organism>
<dbReference type="EMBL" id="CABPRJ010000013">
    <property type="protein sequence ID" value="VVC25430.1"/>
    <property type="molecule type" value="Genomic_DNA"/>
</dbReference>
<dbReference type="CDD" id="cd09390">
    <property type="entry name" value="LIM2_dLMO"/>
    <property type="match status" value="1"/>
</dbReference>
<dbReference type="SUPFAM" id="SSF57716">
    <property type="entry name" value="Glucocorticoid receptor-like (DNA-binding domain)"/>
    <property type="match status" value="3"/>
</dbReference>
<keyword evidence="2" id="KW-0677">Repeat</keyword>
<feature type="compositionally biased region" description="Basic residues" evidence="6">
    <location>
        <begin position="244"/>
        <end position="255"/>
    </location>
</feature>
<dbReference type="PROSITE" id="PS00478">
    <property type="entry name" value="LIM_DOMAIN_1"/>
    <property type="match status" value="1"/>
</dbReference>
<dbReference type="GO" id="GO:0046872">
    <property type="term" value="F:metal ion binding"/>
    <property type="evidence" value="ECO:0007669"/>
    <property type="project" value="UniProtKB-KW"/>
</dbReference>
<dbReference type="FunFam" id="2.10.110.10:FF:000016">
    <property type="entry name" value="LIM domain only 3"/>
    <property type="match status" value="1"/>
</dbReference>
<keyword evidence="9" id="KW-1185">Reference proteome</keyword>
<evidence type="ECO:0000313" key="8">
    <source>
        <dbReference type="EMBL" id="VVC25430.1"/>
    </source>
</evidence>
<evidence type="ECO:0000256" key="4">
    <source>
        <dbReference type="ARBA" id="ARBA00023038"/>
    </source>
</evidence>
<keyword evidence="3 5" id="KW-0862">Zinc</keyword>
<feature type="domain" description="LIM zinc-binding" evidence="7">
    <location>
        <begin position="120"/>
        <end position="182"/>
    </location>
</feature>
<evidence type="ECO:0000259" key="7">
    <source>
        <dbReference type="PROSITE" id="PS50023"/>
    </source>
</evidence>
<keyword evidence="4 5" id="KW-0440">LIM domain</keyword>
<dbReference type="AlphaFoldDB" id="A0A5E4M7T5"/>
<reference evidence="8 9" key="1">
    <citation type="submission" date="2019-08" db="EMBL/GenBank/DDBJ databases">
        <authorList>
            <person name="Alioto T."/>
            <person name="Alioto T."/>
            <person name="Gomez Garrido J."/>
        </authorList>
    </citation>
    <scope>NUCLEOTIDE SEQUENCE [LARGE SCALE GENOMIC DNA]</scope>
</reference>
<gene>
    <name evidence="8" type="ORF">CINCED_3A001353</name>
</gene>
<dbReference type="GO" id="GO:0140297">
    <property type="term" value="F:DNA-binding transcription factor binding"/>
    <property type="evidence" value="ECO:0007669"/>
    <property type="project" value="TreeGrafter"/>
</dbReference>
<dbReference type="PROSITE" id="PS50023">
    <property type="entry name" value="LIM_DOMAIN_2"/>
    <property type="match status" value="2"/>
</dbReference>
<dbReference type="PANTHER" id="PTHR45787:SF12">
    <property type="entry name" value="BEADEX, ISOFORM D"/>
    <property type="match status" value="1"/>
</dbReference>
<dbReference type="GO" id="GO:0005634">
    <property type="term" value="C:nucleus"/>
    <property type="evidence" value="ECO:0007669"/>
    <property type="project" value="TreeGrafter"/>
</dbReference>
<dbReference type="PANTHER" id="PTHR45787">
    <property type="entry name" value="LD11652P"/>
    <property type="match status" value="1"/>
</dbReference>
<protein>
    <submittedName>
        <fullName evidence="8">Zinc finger, LIM-type</fullName>
    </submittedName>
</protein>
<dbReference type="InterPro" id="IPR050945">
    <property type="entry name" value="LMO_RBTN_TF"/>
</dbReference>
<evidence type="ECO:0000256" key="3">
    <source>
        <dbReference type="ARBA" id="ARBA00022833"/>
    </source>
</evidence>
<dbReference type="FunFam" id="2.10.110.10:FF:000015">
    <property type="entry name" value="LIM domain only 3"/>
    <property type="match status" value="1"/>
</dbReference>
<dbReference type="Proteomes" id="UP000325440">
    <property type="component" value="Unassembled WGS sequence"/>
</dbReference>
<name>A0A5E4M7T5_9HEMI</name>
<dbReference type="GO" id="GO:0045944">
    <property type="term" value="P:positive regulation of transcription by RNA polymerase II"/>
    <property type="evidence" value="ECO:0007669"/>
    <property type="project" value="TreeGrafter"/>
</dbReference>
<feature type="region of interest" description="Disordered" evidence="6">
    <location>
        <begin position="203"/>
        <end position="284"/>
    </location>
</feature>
<feature type="compositionally biased region" description="Polar residues" evidence="6">
    <location>
        <begin position="269"/>
        <end position="284"/>
    </location>
</feature>
<dbReference type="GO" id="GO:0003713">
    <property type="term" value="F:transcription coactivator activity"/>
    <property type="evidence" value="ECO:0007669"/>
    <property type="project" value="TreeGrafter"/>
</dbReference>
<dbReference type="SMART" id="SM00132">
    <property type="entry name" value="LIM"/>
    <property type="match status" value="2"/>
</dbReference>
<evidence type="ECO:0000256" key="1">
    <source>
        <dbReference type="ARBA" id="ARBA00022723"/>
    </source>
</evidence>
<dbReference type="Pfam" id="PF00412">
    <property type="entry name" value="LIM"/>
    <property type="match status" value="2"/>
</dbReference>
<dbReference type="InterPro" id="IPR001781">
    <property type="entry name" value="Znf_LIM"/>
</dbReference>
<evidence type="ECO:0000256" key="2">
    <source>
        <dbReference type="ARBA" id="ARBA00022737"/>
    </source>
</evidence>
<feature type="domain" description="LIM zinc-binding" evidence="7">
    <location>
        <begin position="56"/>
        <end position="118"/>
    </location>
</feature>
<keyword evidence="1 5" id="KW-0479">Metal-binding</keyword>
<feature type="compositionally biased region" description="Gly residues" evidence="6">
    <location>
        <begin position="206"/>
        <end position="218"/>
    </location>
</feature>